<evidence type="ECO:0000256" key="1">
    <source>
        <dbReference type="SAM" id="MobiDB-lite"/>
    </source>
</evidence>
<sequence>MGNGDGGGCGSGGGEARYYRSGCKVQGRTVPCQRCRVAQLDEEGNTWRVWCEDPQADYGYDQSGDSAQWQWNGSGDRGSAEHLAHTSVPGNCGEAGRGKSEACTKGECAGCGFKSARALGRQATARAGSAGGTQRSKRPTGQIPQGDRKGPALVRAAADCRALASPTALGRALCSLTAPVFDHGFTRRLAQNTAQRAFVSSVSPRLPASGRATGPLIALVAARHCRTPGDKTPTDRPACPFEPVAGRGRSLLCRAICTHSTCAAIRVHAADSPARSPTLWPASAAPSRALSTEHVQHAQTCLSAASLLRSSNAVLRWPPAPLARILTAFLTIFRQQPSLLSSAASPRAESVI</sequence>
<proteinExistence type="predicted"/>
<keyword evidence="3" id="KW-1185">Reference proteome</keyword>
<reference evidence="2 3" key="1">
    <citation type="submission" date="2016-05" db="EMBL/GenBank/DDBJ databases">
        <title>Comparative analysis of secretome profiles of manganese(II)-oxidizing ascomycete fungi.</title>
        <authorList>
            <consortium name="DOE Joint Genome Institute"/>
            <person name="Zeiner C.A."/>
            <person name="Purvine S.O."/>
            <person name="Zink E.M."/>
            <person name="Wu S."/>
            <person name="Pasa-Tolic L."/>
            <person name="Chaput D.L."/>
            <person name="Haridas S."/>
            <person name="Grigoriev I.V."/>
            <person name="Santelli C.M."/>
            <person name="Hansel C.M."/>
        </authorList>
    </citation>
    <scope>NUCLEOTIDE SEQUENCE [LARGE SCALE GENOMIC DNA]</scope>
    <source>
        <strain evidence="2 3">AP3s5-JAC2a</strain>
    </source>
</reference>
<protein>
    <submittedName>
        <fullName evidence="2">Uncharacterized protein</fullName>
    </submittedName>
</protein>
<dbReference type="AlphaFoldDB" id="A0A177CTM5"/>
<organism evidence="2 3">
    <name type="scientific">Paraphaeosphaeria sporulosa</name>
    <dbReference type="NCBI Taxonomy" id="1460663"/>
    <lineage>
        <taxon>Eukaryota</taxon>
        <taxon>Fungi</taxon>
        <taxon>Dikarya</taxon>
        <taxon>Ascomycota</taxon>
        <taxon>Pezizomycotina</taxon>
        <taxon>Dothideomycetes</taxon>
        <taxon>Pleosporomycetidae</taxon>
        <taxon>Pleosporales</taxon>
        <taxon>Massarineae</taxon>
        <taxon>Didymosphaeriaceae</taxon>
        <taxon>Paraphaeosphaeria</taxon>
    </lineage>
</organism>
<evidence type="ECO:0000313" key="3">
    <source>
        <dbReference type="Proteomes" id="UP000077069"/>
    </source>
</evidence>
<dbReference type="Proteomes" id="UP000077069">
    <property type="component" value="Unassembled WGS sequence"/>
</dbReference>
<dbReference type="GeneID" id="28765280"/>
<evidence type="ECO:0000313" key="2">
    <source>
        <dbReference type="EMBL" id="OAG10348.1"/>
    </source>
</evidence>
<dbReference type="InParanoid" id="A0A177CTM5"/>
<accession>A0A177CTM5</accession>
<dbReference type="RefSeq" id="XP_018040713.1">
    <property type="nucleotide sequence ID" value="XM_018181794.1"/>
</dbReference>
<dbReference type="EMBL" id="KV441549">
    <property type="protein sequence ID" value="OAG10348.1"/>
    <property type="molecule type" value="Genomic_DNA"/>
</dbReference>
<gene>
    <name evidence="2" type="ORF">CC84DRAFT_1202827</name>
</gene>
<name>A0A177CTM5_9PLEO</name>
<feature type="region of interest" description="Disordered" evidence="1">
    <location>
        <begin position="122"/>
        <end position="150"/>
    </location>
</feature>